<evidence type="ECO:0000313" key="2">
    <source>
        <dbReference type="EMBL" id="EIE26439.1"/>
    </source>
</evidence>
<feature type="compositionally biased region" description="Low complexity" evidence="1">
    <location>
        <begin position="573"/>
        <end position="584"/>
    </location>
</feature>
<comment type="caution">
    <text evidence="2">The sequence shown here is derived from an EMBL/GenBank/DDBJ whole genome shotgun (WGS) entry which is preliminary data.</text>
</comment>
<reference evidence="2 3" key="1">
    <citation type="journal article" date="2012" name="Genome Biol.">
        <title>The genome of the polar eukaryotic microalga coccomyxa subellipsoidea reveals traits of cold adaptation.</title>
        <authorList>
            <person name="Blanc G."/>
            <person name="Agarkova I."/>
            <person name="Grimwood J."/>
            <person name="Kuo A."/>
            <person name="Brueggeman A."/>
            <person name="Dunigan D."/>
            <person name="Gurnon J."/>
            <person name="Ladunga I."/>
            <person name="Lindquist E."/>
            <person name="Lucas S."/>
            <person name="Pangilinan J."/>
            <person name="Proschold T."/>
            <person name="Salamov A."/>
            <person name="Schmutz J."/>
            <person name="Weeks D."/>
            <person name="Yamada T."/>
            <person name="Claverie J.M."/>
            <person name="Grigoriev I."/>
            <person name="Van Etten J."/>
            <person name="Lomsadze A."/>
            <person name="Borodovsky M."/>
        </authorList>
    </citation>
    <scope>NUCLEOTIDE SEQUENCE [LARGE SCALE GENOMIC DNA]</scope>
    <source>
        <strain evidence="2 3">C-169</strain>
    </source>
</reference>
<feature type="region of interest" description="Disordered" evidence="1">
    <location>
        <begin position="568"/>
        <end position="611"/>
    </location>
</feature>
<dbReference type="AlphaFoldDB" id="I0Z720"/>
<keyword evidence="3" id="KW-1185">Reference proteome</keyword>
<protein>
    <submittedName>
        <fullName evidence="2">Uncharacterized protein</fullName>
    </submittedName>
</protein>
<name>I0Z720_COCSC</name>
<evidence type="ECO:0000256" key="1">
    <source>
        <dbReference type="SAM" id="MobiDB-lite"/>
    </source>
</evidence>
<dbReference type="GeneID" id="17044449"/>
<organism evidence="2 3">
    <name type="scientific">Coccomyxa subellipsoidea (strain C-169)</name>
    <name type="common">Green microalga</name>
    <dbReference type="NCBI Taxonomy" id="574566"/>
    <lineage>
        <taxon>Eukaryota</taxon>
        <taxon>Viridiplantae</taxon>
        <taxon>Chlorophyta</taxon>
        <taxon>core chlorophytes</taxon>
        <taxon>Trebouxiophyceae</taxon>
        <taxon>Trebouxiophyceae incertae sedis</taxon>
        <taxon>Coccomyxaceae</taxon>
        <taxon>Coccomyxa</taxon>
        <taxon>Coccomyxa subellipsoidea</taxon>
    </lineage>
</organism>
<gene>
    <name evidence="2" type="ORF">COCSUDRAFT_58977</name>
</gene>
<evidence type="ECO:0000313" key="3">
    <source>
        <dbReference type="Proteomes" id="UP000007264"/>
    </source>
</evidence>
<dbReference type="EMBL" id="AGSI01000002">
    <property type="protein sequence ID" value="EIE26439.1"/>
    <property type="molecule type" value="Genomic_DNA"/>
</dbReference>
<feature type="compositionally biased region" description="Low complexity" evidence="1">
    <location>
        <begin position="776"/>
        <end position="788"/>
    </location>
</feature>
<feature type="region of interest" description="Disordered" evidence="1">
    <location>
        <begin position="671"/>
        <end position="695"/>
    </location>
</feature>
<feature type="compositionally biased region" description="Basic and acidic residues" evidence="1">
    <location>
        <begin position="1"/>
        <end position="16"/>
    </location>
</feature>
<sequence length="899" mass="94093">MEKKDERGKRKAEDHGAGVSSQAPLASVSDDDDLTELQQELPRRSIGDAEDLAGEGVVFGGHGQVWEVCREEPSSLQAAAFSLRGKPAGELAFVGEHPPVLLTSAHFGHASKSRALAGASVLDSSCGLVRPFVLHQSGNTVQLSAIDSARQEAQSVVSFQLPGPANASLHSCRIADGPMIVIQQGQQSLLVGFRDPEEASCRATSAQASMIAGELQSQDVSWQVHELPLPGDCKQRSLLWEAMSGGTQPHVCVLMGCSCGVEEEGHAVLELQYTPQLGWRAEQVAQSASGRLSAVCQVPQEASAALAAGIRTPAPRFALATDAGELLVFEAPSGQHHLKALLRALPELLKAQPDASTKSSGAERMVLRGSLAERMQWPAPASAQGQEPSCRLLARAGLPHVAAQLAFVPDGKAGQLVAMCADRDRAMCCMDWPLLQQGPQLMGISALAADPSGLGIFINGQAGWLAPGQARKSAAAFLDAGAAAKSPDIVEGMRKHALMLPRAVGAPGKEEAKAAEGMRAVLGALRRRLEDGCRAVQDAEQLAARKAALICSSLQLLHNHCARTFRPARSTLQQPAPQTAGAAGRSAGGNEQHPSRGDQQPSHGSFKPASAVDGTTAAPALVCEELSAALEGECCVVHARVWDRSGTLDLRSAQLLASFADGPVIAAMQPPQDATQQPISSQGWDPQRQRGSRGGSYRLCSRVDIQGLVSASSRASLDIIAVVFMRAGRSADSHAQAAAGRSGSGQGVTAVQTGQHMQHLGSLTLDWPEMLRRQARTSSAASLGASAAPEPRLGAEAGDGGAVPDNFEPENAAAGSTAPMMHQQPRAATGDAQSDARQQEQPWQVYQQASAARGPEMPSQHLSEARLCLEADQGSVGDVPKILEDALGLRTEWITNGSG</sequence>
<feature type="compositionally biased region" description="Polar residues" evidence="1">
    <location>
        <begin position="672"/>
        <end position="684"/>
    </location>
</feature>
<accession>I0Z720</accession>
<feature type="region of interest" description="Disordered" evidence="1">
    <location>
        <begin position="1"/>
        <end position="47"/>
    </location>
</feature>
<feature type="compositionally biased region" description="Polar residues" evidence="1">
    <location>
        <begin position="831"/>
        <end position="842"/>
    </location>
</feature>
<dbReference type="OrthoDB" id="10517946at2759"/>
<feature type="region of interest" description="Disordered" evidence="1">
    <location>
        <begin position="776"/>
        <end position="842"/>
    </location>
</feature>
<dbReference type="RefSeq" id="XP_005650983.1">
    <property type="nucleotide sequence ID" value="XM_005650926.1"/>
</dbReference>
<dbReference type="Proteomes" id="UP000007264">
    <property type="component" value="Unassembled WGS sequence"/>
</dbReference>
<proteinExistence type="predicted"/>
<dbReference type="KEGG" id="csl:COCSUDRAFT_58977"/>